<dbReference type="RefSeq" id="WP_021246155.1">
    <property type="nucleotide sequence ID" value="NZ_JACIIY010000028.1"/>
</dbReference>
<dbReference type="GO" id="GO:0003824">
    <property type="term" value="F:catalytic activity"/>
    <property type="evidence" value="ECO:0007669"/>
    <property type="project" value="InterPro"/>
</dbReference>
<dbReference type="InterPro" id="IPR029058">
    <property type="entry name" value="AB_hydrolase_fold"/>
</dbReference>
<dbReference type="EMBL" id="VLKK01000016">
    <property type="protein sequence ID" value="TWH91421.1"/>
    <property type="molecule type" value="Genomic_DNA"/>
</dbReference>
<dbReference type="Gene3D" id="3.40.50.1820">
    <property type="entry name" value="alpha/beta hydrolase"/>
    <property type="match status" value="1"/>
</dbReference>
<dbReference type="InterPro" id="IPR000073">
    <property type="entry name" value="AB_hydrolase_1"/>
</dbReference>
<accession>A0A562K7J9</accession>
<sequence>MTEILRLHAHDGVEIVMEITGPANGPLVLLLHGAGQTRQSWRRVIERLVAKDMRVVAADMRGHGQSGWSLDGNYGYPRLVADVETIVRHFAKPVILVGASIGGKIAMCAAAYCDLPARALVLIDIVPRTNVAAMDRLLDGMRPPMEGYESLDAAAKALTRGGEERFVPGSGERLRRSMRQDEKGHWHWHWDPAFMRAKEQGTDAVSSLAYMEEAARRTNVPLLLARGERSAIVTDDGVEAFRAIVPQLDVALIAGAGHMLVGDQNDSFADHIEDFIARLA</sequence>
<evidence type="ECO:0000313" key="2">
    <source>
        <dbReference type="EMBL" id="TWH91421.1"/>
    </source>
</evidence>
<dbReference type="PRINTS" id="PR00412">
    <property type="entry name" value="EPOXHYDRLASE"/>
</dbReference>
<organism evidence="2 3">
    <name type="scientific">Sphingobium wenxiniae (strain DSM 21828 / CGMCC 1.7748 / JZ-1)</name>
    <dbReference type="NCBI Taxonomy" id="595605"/>
    <lineage>
        <taxon>Bacteria</taxon>
        <taxon>Pseudomonadati</taxon>
        <taxon>Pseudomonadota</taxon>
        <taxon>Alphaproteobacteria</taxon>
        <taxon>Sphingomonadales</taxon>
        <taxon>Sphingomonadaceae</taxon>
        <taxon>Sphingobium</taxon>
    </lineage>
</organism>
<reference evidence="2 3" key="1">
    <citation type="journal article" date="2015" name="Stand. Genomic Sci.">
        <title>Genomic Encyclopedia of Bacterial and Archaeal Type Strains, Phase III: the genomes of soil and plant-associated and newly described type strains.</title>
        <authorList>
            <person name="Whitman W.B."/>
            <person name="Woyke T."/>
            <person name="Klenk H.P."/>
            <person name="Zhou Y."/>
            <person name="Lilburn T.G."/>
            <person name="Beck B.J."/>
            <person name="De Vos P."/>
            <person name="Vandamme P."/>
            <person name="Eisen J.A."/>
            <person name="Garrity G."/>
            <person name="Hugenholtz P."/>
            <person name="Kyrpides N.C."/>
        </authorList>
    </citation>
    <scope>NUCLEOTIDE SEQUENCE [LARGE SCALE GENOMIC DNA]</scope>
    <source>
        <strain evidence="2 3">CGMCC 1.7748</strain>
    </source>
</reference>
<gene>
    <name evidence="2" type="ORF">IQ35_03235</name>
</gene>
<proteinExistence type="predicted"/>
<dbReference type="InterPro" id="IPR050228">
    <property type="entry name" value="Carboxylesterase_BioH"/>
</dbReference>
<dbReference type="PANTHER" id="PTHR43194:SF2">
    <property type="entry name" value="PEROXISOMAL MEMBRANE PROTEIN LPX1"/>
    <property type="match status" value="1"/>
</dbReference>
<dbReference type="Pfam" id="PF12697">
    <property type="entry name" value="Abhydrolase_6"/>
    <property type="match status" value="1"/>
</dbReference>
<protein>
    <submittedName>
        <fullName evidence="2">Pimeloyl-ACP methyl ester carboxylesterase</fullName>
    </submittedName>
</protein>
<feature type="domain" description="AB hydrolase-1" evidence="1">
    <location>
        <begin position="28"/>
        <end position="270"/>
    </location>
</feature>
<evidence type="ECO:0000259" key="1">
    <source>
        <dbReference type="Pfam" id="PF12697"/>
    </source>
</evidence>
<evidence type="ECO:0000313" key="3">
    <source>
        <dbReference type="Proteomes" id="UP000316624"/>
    </source>
</evidence>
<keyword evidence="3" id="KW-1185">Reference proteome</keyword>
<dbReference type="InterPro" id="IPR000639">
    <property type="entry name" value="Epox_hydrolase-like"/>
</dbReference>
<comment type="caution">
    <text evidence="2">The sequence shown here is derived from an EMBL/GenBank/DDBJ whole genome shotgun (WGS) entry which is preliminary data.</text>
</comment>
<dbReference type="SUPFAM" id="SSF53474">
    <property type="entry name" value="alpha/beta-Hydrolases"/>
    <property type="match status" value="1"/>
</dbReference>
<dbReference type="Proteomes" id="UP000316624">
    <property type="component" value="Unassembled WGS sequence"/>
</dbReference>
<dbReference type="PANTHER" id="PTHR43194">
    <property type="entry name" value="HYDROLASE ALPHA/BETA FOLD FAMILY"/>
    <property type="match status" value="1"/>
</dbReference>
<name>A0A562K7J9_SPHWJ</name>
<dbReference type="AlphaFoldDB" id="A0A562K7J9"/>